<dbReference type="InterPro" id="IPR000425">
    <property type="entry name" value="MIP"/>
</dbReference>
<name>A0A1H4NHG0_9MICO</name>
<evidence type="ECO:0000313" key="9">
    <source>
        <dbReference type="Proteomes" id="UP000183750"/>
    </source>
</evidence>
<dbReference type="PROSITE" id="PS00221">
    <property type="entry name" value="MIP"/>
    <property type="match status" value="1"/>
</dbReference>
<keyword evidence="2 6" id="KW-0813">Transport</keyword>
<protein>
    <submittedName>
        <fullName evidence="8">Aquaporin Z</fullName>
    </submittedName>
</protein>
<dbReference type="Pfam" id="PF00230">
    <property type="entry name" value="MIP"/>
    <property type="match status" value="1"/>
</dbReference>
<evidence type="ECO:0000313" key="8">
    <source>
        <dbReference type="EMBL" id="SEB94740.1"/>
    </source>
</evidence>
<dbReference type="GO" id="GO:0015267">
    <property type="term" value="F:channel activity"/>
    <property type="evidence" value="ECO:0007669"/>
    <property type="project" value="InterPro"/>
</dbReference>
<dbReference type="PANTHER" id="PTHR45724">
    <property type="entry name" value="AQUAPORIN NIP2-1"/>
    <property type="match status" value="1"/>
</dbReference>
<keyword evidence="4 7" id="KW-1133">Transmembrane helix</keyword>
<dbReference type="InterPro" id="IPR022357">
    <property type="entry name" value="MIP_CS"/>
</dbReference>
<feature type="transmembrane region" description="Helical" evidence="7">
    <location>
        <begin position="33"/>
        <end position="53"/>
    </location>
</feature>
<feature type="transmembrane region" description="Helical" evidence="7">
    <location>
        <begin position="111"/>
        <end position="133"/>
    </location>
</feature>
<dbReference type="AlphaFoldDB" id="A0A1H4NHG0"/>
<dbReference type="InterPro" id="IPR023271">
    <property type="entry name" value="Aquaporin-like"/>
</dbReference>
<gene>
    <name evidence="8" type="ORF">SAMN04489807_2480</name>
</gene>
<dbReference type="RefSeq" id="WP_245647422.1">
    <property type="nucleotide sequence ID" value="NZ_FNSQ01000005.1"/>
</dbReference>
<dbReference type="Gene3D" id="1.20.1080.10">
    <property type="entry name" value="Glycerol uptake facilitator protein"/>
    <property type="match status" value="1"/>
</dbReference>
<evidence type="ECO:0000256" key="6">
    <source>
        <dbReference type="RuleBase" id="RU000477"/>
    </source>
</evidence>
<dbReference type="EMBL" id="FNSQ01000005">
    <property type="protein sequence ID" value="SEB94740.1"/>
    <property type="molecule type" value="Genomic_DNA"/>
</dbReference>
<dbReference type="GO" id="GO:0016020">
    <property type="term" value="C:membrane"/>
    <property type="evidence" value="ECO:0007669"/>
    <property type="project" value="UniProtKB-SubCell"/>
</dbReference>
<evidence type="ECO:0000256" key="5">
    <source>
        <dbReference type="ARBA" id="ARBA00023136"/>
    </source>
</evidence>
<evidence type="ECO:0000256" key="7">
    <source>
        <dbReference type="SAM" id="Phobius"/>
    </source>
</evidence>
<feature type="transmembrane region" description="Helical" evidence="7">
    <location>
        <begin position="160"/>
        <end position="183"/>
    </location>
</feature>
<evidence type="ECO:0000256" key="2">
    <source>
        <dbReference type="ARBA" id="ARBA00022448"/>
    </source>
</evidence>
<dbReference type="InterPro" id="IPR034294">
    <property type="entry name" value="Aquaporin_transptr"/>
</dbReference>
<evidence type="ECO:0000256" key="1">
    <source>
        <dbReference type="ARBA" id="ARBA00004141"/>
    </source>
</evidence>
<reference evidence="9" key="1">
    <citation type="submission" date="2016-10" db="EMBL/GenBank/DDBJ databases">
        <authorList>
            <person name="Varghese N."/>
            <person name="Submissions S."/>
        </authorList>
    </citation>
    <scope>NUCLEOTIDE SEQUENCE [LARGE SCALE GENOMIC DNA]</scope>
    <source>
        <strain evidence="9">DSM 16089</strain>
    </source>
</reference>
<comment type="subcellular location">
    <subcellularLocation>
        <location evidence="1">Membrane</location>
        <topology evidence="1">Multi-pass membrane protein</topology>
    </subcellularLocation>
</comment>
<dbReference type="PRINTS" id="PR00783">
    <property type="entry name" value="MINTRINSICP"/>
</dbReference>
<comment type="similarity">
    <text evidence="6">Belongs to the MIP/aquaporin (TC 1.A.8) family.</text>
</comment>
<dbReference type="SUPFAM" id="SSF81338">
    <property type="entry name" value="Aquaporin-like"/>
    <property type="match status" value="1"/>
</dbReference>
<feature type="transmembrane region" description="Helical" evidence="7">
    <location>
        <begin position="236"/>
        <end position="254"/>
    </location>
</feature>
<keyword evidence="9" id="KW-1185">Reference proteome</keyword>
<accession>A0A1H4NHG0</accession>
<organism evidence="8 9">
    <name type="scientific">Microbacterium hydrocarbonoxydans</name>
    <dbReference type="NCBI Taxonomy" id="273678"/>
    <lineage>
        <taxon>Bacteria</taxon>
        <taxon>Bacillati</taxon>
        <taxon>Actinomycetota</taxon>
        <taxon>Actinomycetes</taxon>
        <taxon>Micrococcales</taxon>
        <taxon>Microbacteriaceae</taxon>
        <taxon>Microbacterium</taxon>
    </lineage>
</organism>
<feature type="transmembrane region" description="Helical" evidence="7">
    <location>
        <begin position="195"/>
        <end position="216"/>
    </location>
</feature>
<keyword evidence="3 6" id="KW-0812">Transmembrane</keyword>
<dbReference type="Proteomes" id="UP000183750">
    <property type="component" value="Unassembled WGS sequence"/>
</dbReference>
<keyword evidence="5 7" id="KW-0472">Membrane</keyword>
<sequence>MTPSAPGGSSDGIPATFDVLAPSTMTARLTAEAFGTAILVLSIVGAALFASGIEEVDAGTGIGFVGVALAAGLALTVSWYAFGPISGGHFNPAVSIGFAAAGRMPWRDVPAYVLAQFIGGLVASTLIFLVGLFGPDGWLEAKRTTGFASNGFGSASPAGFGIWAAIIVEALFAAIFVLVVLGATHPVRGSGFGGLAAGLALMLIHLVMLPIDLASINPARSLATAVYGDADALTQLWVFLVFPALGALIAGFAYRGLFDAAERTASATI</sequence>
<proteinExistence type="inferred from homology"/>
<dbReference type="PANTHER" id="PTHR45724:SF13">
    <property type="entry name" value="AQUAPORIN NIP1-1-RELATED"/>
    <property type="match status" value="1"/>
</dbReference>
<evidence type="ECO:0000256" key="4">
    <source>
        <dbReference type="ARBA" id="ARBA00022989"/>
    </source>
</evidence>
<feature type="transmembrane region" description="Helical" evidence="7">
    <location>
        <begin position="59"/>
        <end position="82"/>
    </location>
</feature>
<evidence type="ECO:0000256" key="3">
    <source>
        <dbReference type="ARBA" id="ARBA00022692"/>
    </source>
</evidence>